<accession>A0A2K9NPB2</accession>
<protein>
    <submittedName>
        <fullName evidence="1">DUF1428 domain-containing protein</fullName>
    </submittedName>
</protein>
<dbReference type="SUPFAM" id="SSF54909">
    <property type="entry name" value="Dimeric alpha+beta barrel"/>
    <property type="match status" value="1"/>
</dbReference>
<dbReference type="Gene3D" id="3.30.70.100">
    <property type="match status" value="1"/>
</dbReference>
<proteinExistence type="predicted"/>
<dbReference type="RefSeq" id="WP_102242655.1">
    <property type="nucleotide sequence ID" value="NZ_CP025704.1"/>
</dbReference>
<gene>
    <name evidence="1" type="ORF">C0V70_04385</name>
</gene>
<dbReference type="AlphaFoldDB" id="A0A2K9NPB2"/>
<keyword evidence="2" id="KW-1185">Reference proteome</keyword>
<dbReference type="InterPro" id="IPR011008">
    <property type="entry name" value="Dimeric_a/b-barrel"/>
</dbReference>
<dbReference type="KEGG" id="bsto:C0V70_04385"/>
<evidence type="ECO:0000313" key="2">
    <source>
        <dbReference type="Proteomes" id="UP000235584"/>
    </source>
</evidence>
<reference evidence="1 2" key="1">
    <citation type="submission" date="2018-01" db="EMBL/GenBank/DDBJ databases">
        <title>Complete genome sequence of Bacteriovorax stolpii DSM12778.</title>
        <authorList>
            <person name="Tang B."/>
            <person name="Chang J."/>
        </authorList>
    </citation>
    <scope>NUCLEOTIDE SEQUENCE [LARGE SCALE GENOMIC DNA]</scope>
    <source>
        <strain evidence="1 2">DSM 12778</strain>
    </source>
</reference>
<organism evidence="1 2">
    <name type="scientific">Bacteriovorax stolpii</name>
    <name type="common">Bdellovibrio stolpii</name>
    <dbReference type="NCBI Taxonomy" id="960"/>
    <lineage>
        <taxon>Bacteria</taxon>
        <taxon>Pseudomonadati</taxon>
        <taxon>Bdellovibrionota</taxon>
        <taxon>Bacteriovoracia</taxon>
        <taxon>Bacteriovoracales</taxon>
        <taxon>Bacteriovoracaceae</taxon>
        <taxon>Bacteriovorax</taxon>
    </lineage>
</organism>
<dbReference type="Proteomes" id="UP000235584">
    <property type="component" value="Chromosome"/>
</dbReference>
<dbReference type="Pfam" id="PF07237">
    <property type="entry name" value="DUF1428"/>
    <property type="match status" value="1"/>
</dbReference>
<sequence>MAKYIDVCMFPINKKYLANYKKTTTKIGKLLLKHGALSSSDFVADDKNATKDLFPQVIKVKTGEVIIIAMAEFKSKAHREKVFKSFQKDPATMKVMMDTKMDEKRMIMGGFKGIVSL</sequence>
<dbReference type="InterPro" id="IPR009874">
    <property type="entry name" value="DUF1428"/>
</dbReference>
<dbReference type="EMBL" id="CP025704">
    <property type="protein sequence ID" value="AUN97360.1"/>
    <property type="molecule type" value="Genomic_DNA"/>
</dbReference>
<dbReference type="OrthoDB" id="5296358at2"/>
<name>A0A2K9NPB2_BACTC</name>
<evidence type="ECO:0000313" key="1">
    <source>
        <dbReference type="EMBL" id="AUN97360.1"/>
    </source>
</evidence>